<evidence type="ECO:0000256" key="1">
    <source>
        <dbReference type="SAM" id="MobiDB-lite"/>
    </source>
</evidence>
<feature type="compositionally biased region" description="Low complexity" evidence="1">
    <location>
        <begin position="500"/>
        <end position="510"/>
    </location>
</feature>
<dbReference type="GeneID" id="2900033"/>
<accession>Q6BUM0</accession>
<dbReference type="RefSeq" id="XP_458099.2">
    <property type="nucleotide sequence ID" value="XM_458099.1"/>
</dbReference>
<proteinExistence type="predicted"/>
<feature type="compositionally biased region" description="Polar residues" evidence="1">
    <location>
        <begin position="203"/>
        <end position="212"/>
    </location>
</feature>
<feature type="compositionally biased region" description="Low complexity" evidence="1">
    <location>
        <begin position="122"/>
        <end position="152"/>
    </location>
</feature>
<evidence type="ECO:0000313" key="2">
    <source>
        <dbReference type="EMBL" id="CAG86170.2"/>
    </source>
</evidence>
<feature type="compositionally biased region" description="Polar residues" evidence="1">
    <location>
        <begin position="285"/>
        <end position="299"/>
    </location>
</feature>
<dbReference type="AlphaFoldDB" id="Q6BUM0"/>
<gene>
    <name evidence="2" type="ordered locus">DEHA2C09548g</name>
</gene>
<name>Q6BUM0_DEBHA</name>
<feature type="region of interest" description="Disordered" evidence="1">
    <location>
        <begin position="285"/>
        <end position="309"/>
    </location>
</feature>
<dbReference type="InParanoid" id="Q6BUM0"/>
<dbReference type="HOGENOM" id="CLU_542455_0_0_1"/>
<sequence length="530" mass="58720">MNGNSNMNVMNMPGMNMNMAGMNNNNNNNQAMAAMMQNQNYGNPLMQQPQIQQQQPAAQQGVSQRPGMQRAATIQQGNPVTGQAPMAKMGQFSPNGVVSGPNSAPIPGTSNNSAGTSQGHTPQMGNQPQPPLQGQFPPQYPQQPVQPVQPGQKINGGPIPNNVTPIVPQQQQPTPQSQPRPGMPQQKQNMPIQGQIPGGQLHSPMQKQPISNSPQFFRNQEQEQMQNELNAKIFKRNLGNAGVIRILNLIDQISNESYDNLSKLGFWQKVIQLYCVPTCTMRLTTTPPSSKYTNTNNKPSNDKFTLDPEQNRVPRQFELNTLTAPRFFLAQILSGQVSKLSITLPGLKFQVMNNSSIFIISRLSIQYNYVDGSVSNVTGTFKMLMNREFRIEWIDCQCFNIQSSIGFETLEKQWTNFSQSQSENDKKEHGKSQQEFFNYLHQSSSAISLSDTCGLHEDAFRVLQVGDVMSNLRALMGFSAANNVASPMKALELFMTTNNNQQPQNIQPQNKMNTSDPTKNGASPSPNMNT</sequence>
<feature type="compositionally biased region" description="Basic and acidic residues" evidence="1">
    <location>
        <begin position="300"/>
        <end position="309"/>
    </location>
</feature>
<dbReference type="KEGG" id="dha:DEHA2C09548g"/>
<dbReference type="OrthoDB" id="774557at2759"/>
<feature type="region of interest" description="Disordered" evidence="1">
    <location>
        <begin position="48"/>
        <end position="212"/>
    </location>
</feature>
<evidence type="ECO:0000313" key="3">
    <source>
        <dbReference type="Proteomes" id="UP000000599"/>
    </source>
</evidence>
<dbReference type="Pfam" id="PF01803">
    <property type="entry name" value="LIM_bind"/>
    <property type="match status" value="1"/>
</dbReference>
<feature type="compositionally biased region" description="Polar residues" evidence="1">
    <location>
        <begin position="511"/>
        <end position="530"/>
    </location>
</feature>
<feature type="compositionally biased region" description="Low complexity" evidence="1">
    <location>
        <begin position="165"/>
        <end position="175"/>
    </location>
</feature>
<dbReference type="FunCoup" id="Q6BUM0">
    <property type="interactions" value="9"/>
</dbReference>
<dbReference type="InterPro" id="IPR029005">
    <property type="entry name" value="LIM-bd/SEUSS"/>
</dbReference>
<reference evidence="2 3" key="1">
    <citation type="journal article" date="2004" name="Nature">
        <title>Genome evolution in yeasts.</title>
        <authorList>
            <consortium name="Genolevures"/>
            <person name="Dujon B."/>
            <person name="Sherman D."/>
            <person name="Fischer G."/>
            <person name="Durrens P."/>
            <person name="Casaregola S."/>
            <person name="Lafontaine I."/>
            <person name="de Montigny J."/>
            <person name="Marck C."/>
            <person name="Neuveglise C."/>
            <person name="Talla E."/>
            <person name="Goffard N."/>
            <person name="Frangeul L."/>
            <person name="Aigle M."/>
            <person name="Anthouard V."/>
            <person name="Babour A."/>
            <person name="Barbe V."/>
            <person name="Barnay S."/>
            <person name="Blanchin S."/>
            <person name="Beckerich J.M."/>
            <person name="Beyne E."/>
            <person name="Bleykasten C."/>
            <person name="Boisrame A."/>
            <person name="Boyer J."/>
            <person name="Cattolico L."/>
            <person name="Confanioleri F."/>
            <person name="de Daruvar A."/>
            <person name="Despons L."/>
            <person name="Fabre E."/>
            <person name="Fairhead C."/>
            <person name="Ferry-Dumazet H."/>
            <person name="Groppi A."/>
            <person name="Hantraye F."/>
            <person name="Hennequin C."/>
            <person name="Jauniaux N."/>
            <person name="Joyet P."/>
            <person name="Kachouri R."/>
            <person name="Kerrest A."/>
            <person name="Koszul R."/>
            <person name="Lemaire M."/>
            <person name="Lesur I."/>
            <person name="Ma L."/>
            <person name="Muller H."/>
            <person name="Nicaud J.M."/>
            <person name="Nikolski M."/>
            <person name="Oztas S."/>
            <person name="Ozier-Kalogeropoulos O."/>
            <person name="Pellenz S."/>
            <person name="Potier S."/>
            <person name="Richard G.F."/>
            <person name="Straub M.L."/>
            <person name="Suleau A."/>
            <person name="Swennene D."/>
            <person name="Tekaia F."/>
            <person name="Wesolowski-Louvel M."/>
            <person name="Westhof E."/>
            <person name="Wirth B."/>
            <person name="Zeniou-Meyer M."/>
            <person name="Zivanovic I."/>
            <person name="Bolotin-Fukuhara M."/>
            <person name="Thierry A."/>
            <person name="Bouchier C."/>
            <person name="Caudron B."/>
            <person name="Scarpelli C."/>
            <person name="Gaillardin C."/>
            <person name="Weissenbach J."/>
            <person name="Wincker P."/>
            <person name="Souciet J.L."/>
        </authorList>
    </citation>
    <scope>NUCLEOTIDE SEQUENCE [LARGE SCALE GENOMIC DNA]</scope>
    <source>
        <strain evidence="3">ATCC 36239 / CBS 767 / BCRC 21394 / JCM 1990 / NBRC 0083 / IGC 2968</strain>
    </source>
</reference>
<feature type="compositionally biased region" description="Low complexity" evidence="1">
    <location>
        <begin position="48"/>
        <end position="60"/>
    </location>
</feature>
<dbReference type="Proteomes" id="UP000000599">
    <property type="component" value="Chromosome C"/>
</dbReference>
<feature type="compositionally biased region" description="Polar residues" evidence="1">
    <location>
        <begin position="92"/>
        <end position="121"/>
    </location>
</feature>
<feature type="compositionally biased region" description="Polar residues" evidence="1">
    <location>
        <begin position="72"/>
        <end position="81"/>
    </location>
</feature>
<protein>
    <submittedName>
        <fullName evidence="2">DEHA2C09548p</fullName>
    </submittedName>
</protein>
<dbReference type="OMA" id="HNSAQNT"/>
<feature type="region of interest" description="Disordered" evidence="1">
    <location>
        <begin position="500"/>
        <end position="530"/>
    </location>
</feature>
<organism evidence="2 3">
    <name type="scientific">Debaryomyces hansenii (strain ATCC 36239 / CBS 767 / BCRC 21394 / JCM 1990 / NBRC 0083 / IGC 2968)</name>
    <name type="common">Yeast</name>
    <name type="synonym">Torulaspora hansenii</name>
    <dbReference type="NCBI Taxonomy" id="284592"/>
    <lineage>
        <taxon>Eukaryota</taxon>
        <taxon>Fungi</taxon>
        <taxon>Dikarya</taxon>
        <taxon>Ascomycota</taxon>
        <taxon>Saccharomycotina</taxon>
        <taxon>Pichiomycetes</taxon>
        <taxon>Debaryomycetaceae</taxon>
        <taxon>Debaryomyces</taxon>
    </lineage>
</organism>
<dbReference type="eggNOG" id="ENOG502QUF6">
    <property type="taxonomic scope" value="Eukaryota"/>
</dbReference>
<dbReference type="EMBL" id="CR382135">
    <property type="protein sequence ID" value="CAG86170.2"/>
    <property type="molecule type" value="Genomic_DNA"/>
</dbReference>
<keyword evidence="3" id="KW-1185">Reference proteome</keyword>